<evidence type="ECO:0000313" key="3">
    <source>
        <dbReference type="EMBL" id="EMD86714.1"/>
    </source>
</evidence>
<dbReference type="EMBL" id="KB445584">
    <property type="protein sequence ID" value="EMD86714.1"/>
    <property type="molecule type" value="Genomic_DNA"/>
</dbReference>
<dbReference type="OrthoDB" id="2350934at2759"/>
<dbReference type="SMART" id="SM00717">
    <property type="entry name" value="SANT"/>
    <property type="match status" value="1"/>
</dbReference>
<dbReference type="PROSITE" id="PS51294">
    <property type="entry name" value="HTH_MYB"/>
    <property type="match status" value="1"/>
</dbReference>
<dbReference type="InterPro" id="IPR001005">
    <property type="entry name" value="SANT/Myb"/>
</dbReference>
<organism evidence="3 4">
    <name type="scientific">Cochliobolus heterostrophus (strain C5 / ATCC 48332 / race O)</name>
    <name type="common">Southern corn leaf blight fungus</name>
    <name type="synonym">Bipolaris maydis</name>
    <dbReference type="NCBI Taxonomy" id="701091"/>
    <lineage>
        <taxon>Eukaryota</taxon>
        <taxon>Fungi</taxon>
        <taxon>Dikarya</taxon>
        <taxon>Ascomycota</taxon>
        <taxon>Pezizomycotina</taxon>
        <taxon>Dothideomycetes</taxon>
        <taxon>Pleosporomycetidae</taxon>
        <taxon>Pleosporales</taxon>
        <taxon>Pleosporineae</taxon>
        <taxon>Pleosporaceae</taxon>
        <taxon>Bipolaris</taxon>
    </lineage>
</organism>
<dbReference type="HOGENOM" id="CLU_2229425_0_0_1"/>
<feature type="non-terminal residue" evidence="3">
    <location>
        <position position="106"/>
    </location>
</feature>
<dbReference type="InterPro" id="IPR009057">
    <property type="entry name" value="Homeodomain-like_sf"/>
</dbReference>
<reference evidence="3 4" key="1">
    <citation type="journal article" date="2012" name="PLoS Pathog.">
        <title>Diverse lifestyles and strategies of plant pathogenesis encoded in the genomes of eighteen Dothideomycetes fungi.</title>
        <authorList>
            <person name="Ohm R.A."/>
            <person name="Feau N."/>
            <person name="Henrissat B."/>
            <person name="Schoch C.L."/>
            <person name="Horwitz B.A."/>
            <person name="Barry K.W."/>
            <person name="Condon B.J."/>
            <person name="Copeland A.C."/>
            <person name="Dhillon B."/>
            <person name="Glaser F."/>
            <person name="Hesse C.N."/>
            <person name="Kosti I."/>
            <person name="LaButti K."/>
            <person name="Lindquist E.A."/>
            <person name="Lucas S."/>
            <person name="Salamov A.A."/>
            <person name="Bradshaw R.E."/>
            <person name="Ciuffetti L."/>
            <person name="Hamelin R.C."/>
            <person name="Kema G.H.J."/>
            <person name="Lawrence C."/>
            <person name="Scott J.A."/>
            <person name="Spatafora J.W."/>
            <person name="Turgeon B.G."/>
            <person name="de Wit P.J.G.M."/>
            <person name="Zhong S."/>
            <person name="Goodwin S.B."/>
            <person name="Grigoriev I.V."/>
        </authorList>
    </citation>
    <scope>NUCLEOTIDE SEQUENCE [LARGE SCALE GENOMIC DNA]</scope>
    <source>
        <strain evidence="4">C5 / ATCC 48332 / race O</strain>
    </source>
</reference>
<dbReference type="Proteomes" id="UP000016936">
    <property type="component" value="Unassembled WGS sequence"/>
</dbReference>
<dbReference type="AlphaFoldDB" id="M2TJQ1"/>
<feature type="domain" description="Myb-like" evidence="1">
    <location>
        <begin position="1"/>
        <end position="46"/>
    </location>
</feature>
<accession>M2TJQ1</accession>
<dbReference type="CDD" id="cd00167">
    <property type="entry name" value="SANT"/>
    <property type="match status" value="1"/>
</dbReference>
<dbReference type="Gene3D" id="1.10.10.60">
    <property type="entry name" value="Homeodomain-like"/>
    <property type="match status" value="1"/>
</dbReference>
<keyword evidence="4" id="KW-1185">Reference proteome</keyword>
<feature type="domain" description="HTH myb-type" evidence="2">
    <location>
        <begin position="1"/>
        <end position="50"/>
    </location>
</feature>
<dbReference type="PROSITE" id="PS50090">
    <property type="entry name" value="MYB_LIKE"/>
    <property type="match status" value="1"/>
</dbReference>
<gene>
    <name evidence="3" type="ORF">COCHEDRAFT_1071676</name>
</gene>
<name>M2TJQ1_COCH5</name>
<feature type="non-terminal residue" evidence="3">
    <location>
        <position position="1"/>
    </location>
</feature>
<evidence type="ECO:0000259" key="1">
    <source>
        <dbReference type="PROSITE" id="PS50090"/>
    </source>
</evidence>
<dbReference type="InterPro" id="IPR017930">
    <property type="entry name" value="Myb_dom"/>
</dbReference>
<dbReference type="Pfam" id="PF00249">
    <property type="entry name" value="Myb_DNA-binding"/>
    <property type="match status" value="1"/>
</dbReference>
<sequence length="106" mass="12496">KPLKWTQKDDDLIIRLRSERKKWSEIVKELPGRSSIGCRLRYQNYLEKPHVYGEEVRDKLARFYISHSLEMWKEIAAIMGIPAKAAEALHWELGEKGIEEHAKRPV</sequence>
<dbReference type="SUPFAM" id="SSF46689">
    <property type="entry name" value="Homeodomain-like"/>
    <property type="match status" value="1"/>
</dbReference>
<proteinExistence type="predicted"/>
<protein>
    <submittedName>
        <fullName evidence="3">Uncharacterized protein</fullName>
    </submittedName>
</protein>
<reference evidence="4" key="2">
    <citation type="journal article" date="2013" name="PLoS Genet.">
        <title>Comparative genome structure, secondary metabolite, and effector coding capacity across Cochliobolus pathogens.</title>
        <authorList>
            <person name="Condon B.J."/>
            <person name="Leng Y."/>
            <person name="Wu D."/>
            <person name="Bushley K.E."/>
            <person name="Ohm R.A."/>
            <person name="Otillar R."/>
            <person name="Martin J."/>
            <person name="Schackwitz W."/>
            <person name="Grimwood J."/>
            <person name="MohdZainudin N."/>
            <person name="Xue C."/>
            <person name="Wang R."/>
            <person name="Manning V.A."/>
            <person name="Dhillon B."/>
            <person name="Tu Z.J."/>
            <person name="Steffenson B.J."/>
            <person name="Salamov A."/>
            <person name="Sun H."/>
            <person name="Lowry S."/>
            <person name="LaButti K."/>
            <person name="Han J."/>
            <person name="Copeland A."/>
            <person name="Lindquist E."/>
            <person name="Barry K."/>
            <person name="Schmutz J."/>
            <person name="Baker S.E."/>
            <person name="Ciuffetti L.M."/>
            <person name="Grigoriev I.V."/>
            <person name="Zhong S."/>
            <person name="Turgeon B.G."/>
        </authorList>
    </citation>
    <scope>NUCLEOTIDE SEQUENCE [LARGE SCALE GENOMIC DNA]</scope>
    <source>
        <strain evidence="4">C5 / ATCC 48332 / race O</strain>
    </source>
</reference>
<evidence type="ECO:0000259" key="2">
    <source>
        <dbReference type="PROSITE" id="PS51294"/>
    </source>
</evidence>
<evidence type="ECO:0000313" key="4">
    <source>
        <dbReference type="Proteomes" id="UP000016936"/>
    </source>
</evidence>